<dbReference type="InterPro" id="IPR003775">
    <property type="entry name" value="Flagellar_assembly_factor_FliW"/>
</dbReference>
<dbReference type="GO" id="GO:0006417">
    <property type="term" value="P:regulation of translation"/>
    <property type="evidence" value="ECO:0007669"/>
    <property type="project" value="UniProtKB-KW"/>
</dbReference>
<keyword evidence="1 5" id="KW-0963">Cytoplasm</keyword>
<dbReference type="InterPro" id="IPR024046">
    <property type="entry name" value="Flagellar_assmbl_FliW_dom_sf"/>
</dbReference>
<comment type="subunit">
    <text evidence="5">Interacts with translational regulator CsrA and flagellin(s).</text>
</comment>
<proteinExistence type="inferred from homology"/>
<sequence length="170" mass="19116">MLIETTRFGQIEVDEKEVFQFPKGLPGFPEEKAFVFLPYQPDSPFAFLQSVITAELTFMLVDPFVFFQGYQVKLRDDDVEDLALSEENPAHVWAIVTVPEKFEKMTANLVAPVVFNVKERKAAQVVLENKEYTTRHAVFPEGIPKQQAKKSEQSTKSCAEAKIAQAGGEG</sequence>
<dbReference type="Gene3D" id="2.30.290.10">
    <property type="entry name" value="BH3618-like"/>
    <property type="match status" value="1"/>
</dbReference>
<accession>A0A6I0ESQ5</accession>
<keyword evidence="7" id="KW-0282">Flagellum</keyword>
<dbReference type="Pfam" id="PF02623">
    <property type="entry name" value="FliW"/>
    <property type="match status" value="1"/>
</dbReference>
<protein>
    <recommendedName>
        <fullName evidence="5">Flagellar assembly factor FliW</fullName>
    </recommendedName>
</protein>
<dbReference type="OrthoDB" id="9801235at2"/>
<keyword evidence="7" id="KW-0969">Cilium</keyword>
<gene>
    <name evidence="5" type="primary">fliW</name>
    <name evidence="7" type="ORF">F9B85_03165</name>
</gene>
<evidence type="ECO:0000256" key="4">
    <source>
        <dbReference type="ARBA" id="ARBA00023186"/>
    </source>
</evidence>
<dbReference type="PANTHER" id="PTHR39190:SF1">
    <property type="entry name" value="FLAGELLAR ASSEMBLY FACTOR FLIW"/>
    <property type="match status" value="1"/>
</dbReference>
<evidence type="ECO:0000256" key="2">
    <source>
        <dbReference type="ARBA" id="ARBA00022795"/>
    </source>
</evidence>
<name>A0A6I0ESQ5_9FIRM</name>
<evidence type="ECO:0000313" key="8">
    <source>
        <dbReference type="Proteomes" id="UP000468766"/>
    </source>
</evidence>
<keyword evidence="2 5" id="KW-1005">Bacterial flagellum biogenesis</keyword>
<reference evidence="7 8" key="1">
    <citation type="submission" date="2019-10" db="EMBL/GenBank/DDBJ databases">
        <title>Whole-genome sequence of the extremophile Heliorestis acidaminivorans DSM 24790.</title>
        <authorList>
            <person name="Kyndt J.A."/>
            <person name="Meyer T.E."/>
        </authorList>
    </citation>
    <scope>NUCLEOTIDE SEQUENCE [LARGE SCALE GENOMIC DNA]</scope>
    <source>
        <strain evidence="7 8">DSM 24790</strain>
    </source>
</reference>
<comment type="similarity">
    <text evidence="5">Belongs to the FliW family.</text>
</comment>
<comment type="caution">
    <text evidence="7">The sequence shown here is derived from an EMBL/GenBank/DDBJ whole genome shotgun (WGS) entry which is preliminary data.</text>
</comment>
<evidence type="ECO:0000256" key="1">
    <source>
        <dbReference type="ARBA" id="ARBA00022490"/>
    </source>
</evidence>
<dbReference type="NCBIfam" id="NF009793">
    <property type="entry name" value="PRK13285.1-1"/>
    <property type="match status" value="1"/>
</dbReference>
<dbReference type="EMBL" id="WBXO01000002">
    <property type="protein sequence ID" value="KAB2953635.1"/>
    <property type="molecule type" value="Genomic_DNA"/>
</dbReference>
<evidence type="ECO:0000256" key="5">
    <source>
        <dbReference type="HAMAP-Rule" id="MF_01185"/>
    </source>
</evidence>
<feature type="region of interest" description="Disordered" evidence="6">
    <location>
        <begin position="143"/>
        <end position="170"/>
    </location>
</feature>
<dbReference type="Proteomes" id="UP000468766">
    <property type="component" value="Unassembled WGS sequence"/>
</dbReference>
<dbReference type="SUPFAM" id="SSF141457">
    <property type="entry name" value="BH3618-like"/>
    <property type="match status" value="1"/>
</dbReference>
<dbReference type="AlphaFoldDB" id="A0A6I0ESQ5"/>
<dbReference type="PANTHER" id="PTHR39190">
    <property type="entry name" value="FLAGELLAR ASSEMBLY FACTOR FLIW"/>
    <property type="match status" value="1"/>
</dbReference>
<dbReference type="HAMAP" id="MF_01185">
    <property type="entry name" value="FliW"/>
    <property type="match status" value="1"/>
</dbReference>
<comment type="function">
    <text evidence="5">Acts as an anti-CsrA protein, binds CsrA and prevents it from repressing translation of its target genes, one of which is flagellin. Binds to flagellin and participates in the assembly of the flagellum.</text>
</comment>
<keyword evidence="4 5" id="KW-0143">Chaperone</keyword>
<dbReference type="GO" id="GO:0005737">
    <property type="term" value="C:cytoplasm"/>
    <property type="evidence" value="ECO:0007669"/>
    <property type="project" value="UniProtKB-SubCell"/>
</dbReference>
<keyword evidence="8" id="KW-1185">Reference proteome</keyword>
<organism evidence="7 8">
    <name type="scientific">Heliorestis acidaminivorans</name>
    <dbReference type="NCBI Taxonomy" id="553427"/>
    <lineage>
        <taxon>Bacteria</taxon>
        <taxon>Bacillati</taxon>
        <taxon>Bacillota</taxon>
        <taxon>Clostridia</taxon>
        <taxon>Eubacteriales</taxon>
        <taxon>Heliobacteriaceae</taxon>
        <taxon>Heliorestis</taxon>
    </lineage>
</organism>
<dbReference type="GO" id="GO:0044780">
    <property type="term" value="P:bacterial-type flagellum assembly"/>
    <property type="evidence" value="ECO:0007669"/>
    <property type="project" value="UniProtKB-UniRule"/>
</dbReference>
<evidence type="ECO:0000313" key="7">
    <source>
        <dbReference type="EMBL" id="KAB2953635.1"/>
    </source>
</evidence>
<evidence type="ECO:0000256" key="6">
    <source>
        <dbReference type="SAM" id="MobiDB-lite"/>
    </source>
</evidence>
<keyword evidence="3 5" id="KW-0810">Translation regulation</keyword>
<keyword evidence="7" id="KW-0966">Cell projection</keyword>
<comment type="subcellular location">
    <subcellularLocation>
        <location evidence="5">Cytoplasm</location>
    </subcellularLocation>
</comment>
<evidence type="ECO:0000256" key="3">
    <source>
        <dbReference type="ARBA" id="ARBA00022845"/>
    </source>
</evidence>